<dbReference type="PRINTS" id="PR00368">
    <property type="entry name" value="FADPNR"/>
</dbReference>
<dbReference type="RefSeq" id="WP_277442539.1">
    <property type="nucleotide sequence ID" value="NZ_JAKOAV010000003.1"/>
</dbReference>
<dbReference type="Gene3D" id="3.50.50.60">
    <property type="entry name" value="FAD/NAD(P)-binding domain"/>
    <property type="match status" value="2"/>
</dbReference>
<evidence type="ECO:0000256" key="8">
    <source>
        <dbReference type="RuleBase" id="RU003881"/>
    </source>
</evidence>
<keyword evidence="2 7" id="KW-0285">Flavoprotein</keyword>
<dbReference type="Pfam" id="PF07992">
    <property type="entry name" value="Pyr_redox_2"/>
    <property type="match status" value="1"/>
</dbReference>
<evidence type="ECO:0000256" key="3">
    <source>
        <dbReference type="ARBA" id="ARBA00022827"/>
    </source>
</evidence>
<dbReference type="NCBIfam" id="TIGR01292">
    <property type="entry name" value="TRX_reduct"/>
    <property type="match status" value="1"/>
</dbReference>
<reference evidence="10" key="1">
    <citation type="submission" date="2022-02" db="EMBL/GenBank/DDBJ databases">
        <authorList>
            <person name="Leng L."/>
        </authorList>
    </citation>
    <scope>NUCLEOTIDE SEQUENCE</scope>
    <source>
        <strain evidence="10">JI</strain>
    </source>
</reference>
<comment type="cofactor">
    <cofactor evidence="8">
        <name>FAD</name>
        <dbReference type="ChEBI" id="CHEBI:57692"/>
    </cofactor>
    <text evidence="8">Binds 1 FAD per subunit.</text>
</comment>
<dbReference type="SUPFAM" id="SSF51905">
    <property type="entry name" value="FAD/NAD(P)-binding domain"/>
    <property type="match status" value="1"/>
</dbReference>
<keyword evidence="5" id="KW-1015">Disulfide bond</keyword>
<evidence type="ECO:0000256" key="2">
    <source>
        <dbReference type="ARBA" id="ARBA00022630"/>
    </source>
</evidence>
<comment type="similarity">
    <text evidence="1 7">Belongs to the class-II pyridine nucleotide-disulfide oxidoreductase family.</text>
</comment>
<dbReference type="InterPro" id="IPR023753">
    <property type="entry name" value="FAD/NAD-binding_dom"/>
</dbReference>
<dbReference type="PANTHER" id="PTHR48105">
    <property type="entry name" value="THIOREDOXIN REDUCTASE 1-RELATED-RELATED"/>
    <property type="match status" value="1"/>
</dbReference>
<gene>
    <name evidence="10" type="primary">trxB</name>
    <name evidence="10" type="ORF">L7E55_02975</name>
</gene>
<keyword evidence="6 7" id="KW-0676">Redox-active center</keyword>
<dbReference type="PRINTS" id="PR00469">
    <property type="entry name" value="PNDRDTASEII"/>
</dbReference>
<name>A0A9X4H4J6_9FIRM</name>
<sequence length="309" mass="32952">MESKDLIIIGGGPAGLSAGIYASRAALEAVMLERAMPGGLVMNTESIENYPGFADSIGGFELMARMESQARRFGLEIRSAEVEGLKPAGNKLIVVTGQGDITAGAVIIATGVQPQRLNVKGEVELTGRGVSYCATCDGPFFRGKRVAVVGGGDAAVEEAVYLTKFAEKVFIVHRRGELRATKVVQKKAFENSKIEFVWHNVVDEIHGTDSVKSVLTRDVRDNAKKLLPVDGAFIYVGNIPVSGIVKGLVNLDENGYIVTDENMRTSYPGIYAAGDVRKKMLRQVVTAVSDGAVAAVAAEKYLEGNGQTK</sequence>
<comment type="caution">
    <text evidence="10">The sequence shown here is derived from an EMBL/GenBank/DDBJ whole genome shotgun (WGS) entry which is preliminary data.</text>
</comment>
<dbReference type="PROSITE" id="PS00573">
    <property type="entry name" value="PYRIDINE_REDOX_2"/>
    <property type="match status" value="1"/>
</dbReference>
<dbReference type="EC" id="1.8.1.9" evidence="7"/>
<accession>A0A9X4H4J6</accession>
<dbReference type="InterPro" id="IPR036188">
    <property type="entry name" value="FAD/NAD-bd_sf"/>
</dbReference>
<evidence type="ECO:0000256" key="6">
    <source>
        <dbReference type="ARBA" id="ARBA00023284"/>
    </source>
</evidence>
<evidence type="ECO:0000256" key="1">
    <source>
        <dbReference type="ARBA" id="ARBA00009333"/>
    </source>
</evidence>
<evidence type="ECO:0000313" key="10">
    <source>
        <dbReference type="EMBL" id="MDF9407328.1"/>
    </source>
</evidence>
<dbReference type="EMBL" id="JAKOAV010000003">
    <property type="protein sequence ID" value="MDF9407328.1"/>
    <property type="molecule type" value="Genomic_DNA"/>
</dbReference>
<feature type="domain" description="FAD/NAD(P)-binding" evidence="9">
    <location>
        <begin position="4"/>
        <end position="291"/>
    </location>
</feature>
<dbReference type="AlphaFoldDB" id="A0A9X4H4J6"/>
<evidence type="ECO:0000256" key="7">
    <source>
        <dbReference type="RuleBase" id="RU003880"/>
    </source>
</evidence>
<organism evidence="10 11">
    <name type="scientific">Pelotomaculum isophthalicicum JI</name>
    <dbReference type="NCBI Taxonomy" id="947010"/>
    <lineage>
        <taxon>Bacteria</taxon>
        <taxon>Bacillati</taxon>
        <taxon>Bacillota</taxon>
        <taxon>Clostridia</taxon>
        <taxon>Eubacteriales</taxon>
        <taxon>Desulfotomaculaceae</taxon>
        <taxon>Pelotomaculum</taxon>
    </lineage>
</organism>
<keyword evidence="4 7" id="KW-0560">Oxidoreductase</keyword>
<proteinExistence type="inferred from homology"/>
<protein>
    <recommendedName>
        <fullName evidence="7">Thioredoxin reductase</fullName>
        <ecNumber evidence="7">1.8.1.9</ecNumber>
    </recommendedName>
</protein>
<evidence type="ECO:0000256" key="5">
    <source>
        <dbReference type="ARBA" id="ARBA00023157"/>
    </source>
</evidence>
<evidence type="ECO:0000313" key="11">
    <source>
        <dbReference type="Proteomes" id="UP001154312"/>
    </source>
</evidence>
<dbReference type="GO" id="GO:0004791">
    <property type="term" value="F:thioredoxin-disulfide reductase (NADPH) activity"/>
    <property type="evidence" value="ECO:0007669"/>
    <property type="project" value="UniProtKB-UniRule"/>
</dbReference>
<dbReference type="GO" id="GO:0005737">
    <property type="term" value="C:cytoplasm"/>
    <property type="evidence" value="ECO:0007669"/>
    <property type="project" value="InterPro"/>
</dbReference>
<keyword evidence="11" id="KW-1185">Reference proteome</keyword>
<comment type="subunit">
    <text evidence="7">Homodimer.</text>
</comment>
<dbReference type="InterPro" id="IPR050097">
    <property type="entry name" value="Ferredoxin-NADP_redctase_2"/>
</dbReference>
<keyword evidence="8" id="KW-0521">NADP</keyword>
<keyword evidence="3 7" id="KW-0274">FAD</keyword>
<evidence type="ECO:0000256" key="4">
    <source>
        <dbReference type="ARBA" id="ARBA00023002"/>
    </source>
</evidence>
<dbReference type="Proteomes" id="UP001154312">
    <property type="component" value="Unassembled WGS sequence"/>
</dbReference>
<dbReference type="InterPro" id="IPR005982">
    <property type="entry name" value="Thioredox_Rdtase"/>
</dbReference>
<comment type="catalytic activity">
    <reaction evidence="7">
        <text>[thioredoxin]-dithiol + NADP(+) = [thioredoxin]-disulfide + NADPH + H(+)</text>
        <dbReference type="Rhea" id="RHEA:20345"/>
        <dbReference type="Rhea" id="RHEA-COMP:10698"/>
        <dbReference type="Rhea" id="RHEA-COMP:10700"/>
        <dbReference type="ChEBI" id="CHEBI:15378"/>
        <dbReference type="ChEBI" id="CHEBI:29950"/>
        <dbReference type="ChEBI" id="CHEBI:50058"/>
        <dbReference type="ChEBI" id="CHEBI:57783"/>
        <dbReference type="ChEBI" id="CHEBI:58349"/>
        <dbReference type="EC" id="1.8.1.9"/>
    </reaction>
</comment>
<evidence type="ECO:0000259" key="9">
    <source>
        <dbReference type="Pfam" id="PF07992"/>
    </source>
</evidence>
<dbReference type="GO" id="GO:0019430">
    <property type="term" value="P:removal of superoxide radicals"/>
    <property type="evidence" value="ECO:0007669"/>
    <property type="project" value="UniProtKB-UniRule"/>
</dbReference>
<dbReference type="InterPro" id="IPR008255">
    <property type="entry name" value="Pyr_nucl-diS_OxRdtase_2_AS"/>
</dbReference>